<dbReference type="SUPFAM" id="SSF103473">
    <property type="entry name" value="MFS general substrate transporter"/>
    <property type="match status" value="1"/>
</dbReference>
<keyword evidence="2" id="KW-0813">Transport</keyword>
<evidence type="ECO:0000256" key="6">
    <source>
        <dbReference type="SAM" id="Phobius"/>
    </source>
</evidence>
<evidence type="ECO:0000256" key="3">
    <source>
        <dbReference type="ARBA" id="ARBA00022692"/>
    </source>
</evidence>
<dbReference type="Pfam" id="PF07690">
    <property type="entry name" value="MFS_1"/>
    <property type="match status" value="1"/>
</dbReference>
<accession>A0A9N8JNA1</accession>
<feature type="transmembrane region" description="Helical" evidence="6">
    <location>
        <begin position="364"/>
        <end position="385"/>
    </location>
</feature>
<keyword evidence="5 6" id="KW-0472">Membrane</keyword>
<organism evidence="7 8">
    <name type="scientific">Aureobasidium mustum</name>
    <dbReference type="NCBI Taxonomy" id="2773714"/>
    <lineage>
        <taxon>Eukaryota</taxon>
        <taxon>Fungi</taxon>
        <taxon>Dikarya</taxon>
        <taxon>Ascomycota</taxon>
        <taxon>Pezizomycotina</taxon>
        <taxon>Dothideomycetes</taxon>
        <taxon>Dothideomycetidae</taxon>
        <taxon>Dothideales</taxon>
        <taxon>Saccotheciaceae</taxon>
        <taxon>Aureobasidium</taxon>
    </lineage>
</organism>
<evidence type="ECO:0000256" key="2">
    <source>
        <dbReference type="ARBA" id="ARBA00022448"/>
    </source>
</evidence>
<keyword evidence="4 6" id="KW-1133">Transmembrane helix</keyword>
<dbReference type="AlphaFoldDB" id="A0A9N8JNA1"/>
<feature type="transmembrane region" description="Helical" evidence="6">
    <location>
        <begin position="84"/>
        <end position="101"/>
    </location>
</feature>
<evidence type="ECO:0000256" key="1">
    <source>
        <dbReference type="ARBA" id="ARBA00004141"/>
    </source>
</evidence>
<evidence type="ECO:0000313" key="7">
    <source>
        <dbReference type="EMBL" id="CAD0091495.1"/>
    </source>
</evidence>
<feature type="transmembrane region" description="Helical" evidence="6">
    <location>
        <begin position="397"/>
        <end position="418"/>
    </location>
</feature>
<evidence type="ECO:0000313" key="8">
    <source>
        <dbReference type="Proteomes" id="UP000714618"/>
    </source>
</evidence>
<dbReference type="Gene3D" id="1.20.1250.20">
    <property type="entry name" value="MFS general substrate transporter like domains"/>
    <property type="match status" value="1"/>
</dbReference>
<reference evidence="7" key="1">
    <citation type="submission" date="2020-06" db="EMBL/GenBank/DDBJ databases">
        <authorList>
            <person name="Onetto C."/>
        </authorList>
    </citation>
    <scope>NUCLEOTIDE SEQUENCE</scope>
</reference>
<feature type="transmembrane region" description="Helical" evidence="6">
    <location>
        <begin position="155"/>
        <end position="173"/>
    </location>
</feature>
<protein>
    <recommendedName>
        <fullName evidence="9">MFS general substrate transporter</fullName>
    </recommendedName>
</protein>
<dbReference type="GO" id="GO:0022857">
    <property type="term" value="F:transmembrane transporter activity"/>
    <property type="evidence" value="ECO:0007669"/>
    <property type="project" value="InterPro"/>
</dbReference>
<feature type="transmembrane region" description="Helical" evidence="6">
    <location>
        <begin position="216"/>
        <end position="236"/>
    </location>
</feature>
<proteinExistence type="predicted"/>
<name>A0A9N8JNA1_9PEZI</name>
<dbReference type="GO" id="GO:0016020">
    <property type="term" value="C:membrane"/>
    <property type="evidence" value="ECO:0007669"/>
    <property type="project" value="UniProtKB-SubCell"/>
</dbReference>
<evidence type="ECO:0008006" key="9">
    <source>
        <dbReference type="Google" id="ProtNLM"/>
    </source>
</evidence>
<evidence type="ECO:0000256" key="5">
    <source>
        <dbReference type="ARBA" id="ARBA00023136"/>
    </source>
</evidence>
<dbReference type="InterPro" id="IPR036259">
    <property type="entry name" value="MFS_trans_sf"/>
</dbReference>
<keyword evidence="8" id="KW-1185">Reference proteome</keyword>
<dbReference type="EMBL" id="CAIJEO010000004">
    <property type="protein sequence ID" value="CAD0091495.1"/>
    <property type="molecule type" value="Genomic_DNA"/>
</dbReference>
<gene>
    <name evidence="7" type="ORF">AWRI4233_LOCUS3339</name>
</gene>
<dbReference type="PANTHER" id="PTHR43791">
    <property type="entry name" value="PERMEASE-RELATED"/>
    <property type="match status" value="1"/>
</dbReference>
<keyword evidence="3 6" id="KW-0812">Transmembrane</keyword>
<dbReference type="PANTHER" id="PTHR43791:SF26">
    <property type="entry name" value="ALLANTOATE TRANSPORTER, PUTATIVE (AFU_ORTHOLOGUE AFUA_5G09470)-RELATED"/>
    <property type="match status" value="1"/>
</dbReference>
<feature type="transmembrane region" description="Helical" evidence="6">
    <location>
        <begin position="330"/>
        <end position="352"/>
    </location>
</feature>
<evidence type="ECO:0000256" key="4">
    <source>
        <dbReference type="ARBA" id="ARBA00022989"/>
    </source>
</evidence>
<feature type="transmembrane region" description="Helical" evidence="6">
    <location>
        <begin position="125"/>
        <end position="143"/>
    </location>
</feature>
<dbReference type="OrthoDB" id="6730379at2759"/>
<dbReference type="InterPro" id="IPR011701">
    <property type="entry name" value="MFS"/>
</dbReference>
<comment type="subcellular location">
    <subcellularLocation>
        <location evidence="1">Membrane</location>
        <topology evidence="1">Multi-pass membrane protein</topology>
    </subcellularLocation>
</comment>
<dbReference type="Proteomes" id="UP000714618">
    <property type="component" value="Unassembled WGS sequence"/>
</dbReference>
<feature type="transmembrane region" description="Helical" evidence="6">
    <location>
        <begin position="277"/>
        <end position="295"/>
    </location>
</feature>
<sequence>MRFLSRPTQADIISPSVPYQGSLDTKDETKHAVEHREHIDAVEDPTEWSKINLKDDGDVAQTLFATQAHEPIDPAEEARVVRKIDLMILPYLAVCYAFFYIDKTTLSYAAIFGIREDLNIHGEQYSWLSSIFYFGFLAWALPTNFMLQRFPVGKYLGFNIFMWGALLMCQAAAKNFTTLAVLRALSGAAEACSDPAFMIITSMWYSRRQQPIRMGLWYTANGFGIALGGLLGYGPVTAKGLNEREKRIAIERLRDNQTGIENKHLKWYQVREAFTDYKTYLFFLLGVVGNIPNGGISNFGTIIIKGFGFSTLVTTLMQVPYAFLGADNKAGRLICYYLTGPYNAAFVMILSLTTANSAGHSKKVVTNAILFLGYCTGNIAGPFFYKQSQSPRYELGIWSMIVSHLIEVCVILLLRLLLSRENRRRDKIQSALPGGLKGRDLNATAFADMTDRENENFSIQSDQSDLQNLDMNRDTVVYRQMAMRGACQHNVKFELRSKKWRSADEGDHRGCKPQTSVRM</sequence>
<comment type="caution">
    <text evidence="7">The sequence shown here is derived from an EMBL/GenBank/DDBJ whole genome shotgun (WGS) entry which is preliminary data.</text>
</comment>